<dbReference type="EMBL" id="JAUSYY010000001">
    <property type="protein sequence ID" value="MDQ0894334.1"/>
    <property type="molecule type" value="Genomic_DNA"/>
</dbReference>
<keyword evidence="2" id="KW-1185">Reference proteome</keyword>
<reference evidence="1 2" key="1">
    <citation type="submission" date="2023-07" db="EMBL/GenBank/DDBJ databases">
        <title>Comparative genomics of wheat-associated soil bacteria to identify genetic determinants of phenazine resistance.</title>
        <authorList>
            <person name="Mouncey N."/>
        </authorList>
    </citation>
    <scope>NUCLEOTIDE SEQUENCE [LARGE SCALE GENOMIC DNA]</scope>
    <source>
        <strain evidence="1 2">V3I3</strain>
    </source>
</reference>
<comment type="caution">
    <text evidence="1">The sequence shown here is derived from an EMBL/GenBank/DDBJ whole genome shotgun (WGS) entry which is preliminary data.</text>
</comment>
<name>A0ABU0R8C1_9MICO</name>
<proteinExistence type="predicted"/>
<evidence type="ECO:0000313" key="1">
    <source>
        <dbReference type="EMBL" id="MDQ0894334.1"/>
    </source>
</evidence>
<gene>
    <name evidence="1" type="ORF">QFZ26_001889</name>
</gene>
<evidence type="ECO:0008006" key="3">
    <source>
        <dbReference type="Google" id="ProtNLM"/>
    </source>
</evidence>
<dbReference type="Proteomes" id="UP001239083">
    <property type="component" value="Unassembled WGS sequence"/>
</dbReference>
<organism evidence="1 2">
    <name type="scientific">Agromyces ramosus</name>
    <dbReference type="NCBI Taxonomy" id="33879"/>
    <lineage>
        <taxon>Bacteria</taxon>
        <taxon>Bacillati</taxon>
        <taxon>Actinomycetota</taxon>
        <taxon>Actinomycetes</taxon>
        <taxon>Micrococcales</taxon>
        <taxon>Microbacteriaceae</taxon>
        <taxon>Agromyces</taxon>
    </lineage>
</organism>
<protein>
    <recommendedName>
        <fullName evidence="3">Secreted protein</fullName>
    </recommendedName>
</protein>
<accession>A0ABU0R8C1</accession>
<evidence type="ECO:0000313" key="2">
    <source>
        <dbReference type="Proteomes" id="UP001239083"/>
    </source>
</evidence>
<sequence length="119" mass="12481">MYQRLPVLVSVLTMSTEDAPAAGWPLRSIILMVTRTVSGCTYSENGVETVAPPVARMRPETSPYCAAARVAAGLIRSGTVAVAPGAIVIAFRPSVAIFDFTREPSLPVTPATSSCRVTG</sequence>